<dbReference type="GO" id="GO:0005737">
    <property type="term" value="C:cytoplasm"/>
    <property type="evidence" value="ECO:0007669"/>
    <property type="project" value="UniProtKB-SubCell"/>
</dbReference>
<evidence type="ECO:0000313" key="14">
    <source>
        <dbReference type="Proteomes" id="UP001165063"/>
    </source>
</evidence>
<dbReference type="EMBL" id="BSXU01000701">
    <property type="protein sequence ID" value="GMG21550.1"/>
    <property type="molecule type" value="Genomic_DNA"/>
</dbReference>
<evidence type="ECO:0000256" key="6">
    <source>
        <dbReference type="ARBA" id="ARBA00022912"/>
    </source>
</evidence>
<accession>A0A9W7DDT6</accession>
<evidence type="ECO:0000256" key="8">
    <source>
        <dbReference type="ARBA" id="ARBA00037204"/>
    </source>
</evidence>
<comment type="similarity">
    <text evidence="2">Belongs to the protein-tyrosine phosphatase family.</text>
</comment>
<comment type="subcellular location">
    <subcellularLocation>
        <location evidence="1">Cytoplasm</location>
    </subcellularLocation>
</comment>
<feature type="domain" description="Tyrosine-protein phosphatase" evidence="12">
    <location>
        <begin position="286"/>
        <end position="431"/>
    </location>
</feature>
<dbReference type="PRINTS" id="PR01911">
    <property type="entry name" value="PFDSPHPHTASE"/>
</dbReference>
<dbReference type="AlphaFoldDB" id="A0A9W7DDT6"/>
<evidence type="ECO:0000256" key="9">
    <source>
        <dbReference type="ARBA" id="ARBA00039934"/>
    </source>
</evidence>
<dbReference type="Proteomes" id="UP001165063">
    <property type="component" value="Unassembled WGS sequence"/>
</dbReference>
<evidence type="ECO:0000313" key="13">
    <source>
        <dbReference type="EMBL" id="GMG21550.1"/>
    </source>
</evidence>
<comment type="catalytic activity">
    <reaction evidence="10">
        <text>O-phospho-L-tyrosyl-[protein] + H2O = L-tyrosyl-[protein] + phosphate</text>
        <dbReference type="Rhea" id="RHEA:10684"/>
        <dbReference type="Rhea" id="RHEA-COMP:10136"/>
        <dbReference type="Rhea" id="RHEA-COMP:20101"/>
        <dbReference type="ChEBI" id="CHEBI:15377"/>
        <dbReference type="ChEBI" id="CHEBI:43474"/>
        <dbReference type="ChEBI" id="CHEBI:46858"/>
        <dbReference type="ChEBI" id="CHEBI:61978"/>
        <dbReference type="EC" id="3.1.3.48"/>
    </reaction>
</comment>
<evidence type="ECO:0000256" key="4">
    <source>
        <dbReference type="ARBA" id="ARBA00022490"/>
    </source>
</evidence>
<keyword evidence="7" id="KW-0346">Stress response</keyword>
<evidence type="ECO:0000256" key="2">
    <source>
        <dbReference type="ARBA" id="ARBA00009580"/>
    </source>
</evidence>
<dbReference type="Pfam" id="PF03162">
    <property type="entry name" value="Y_phosphatase2"/>
    <property type="match status" value="1"/>
</dbReference>
<evidence type="ECO:0000256" key="5">
    <source>
        <dbReference type="ARBA" id="ARBA00022801"/>
    </source>
</evidence>
<protein>
    <recommendedName>
        <fullName evidence="9">Putative tyrosine-protein phosphatase OCA1</fullName>
        <ecNumber evidence="3">3.1.3.48</ecNumber>
    </recommendedName>
</protein>
<gene>
    <name evidence="13" type="ORF">Amon01_000207700</name>
</gene>
<evidence type="ECO:0000256" key="3">
    <source>
        <dbReference type="ARBA" id="ARBA00013064"/>
    </source>
</evidence>
<dbReference type="FunFam" id="3.90.190.10:FF:000035">
    <property type="entry name" value="Tyrosine phosphatase, putative"/>
    <property type="match status" value="1"/>
</dbReference>
<dbReference type="PANTHER" id="PTHR31126:SF74">
    <property type="entry name" value="TYROSINE-PROTEIN PHOSPHATASE-LIKE PROTEIN OCA2"/>
    <property type="match status" value="1"/>
</dbReference>
<feature type="compositionally biased region" description="Low complexity" evidence="11">
    <location>
        <begin position="38"/>
        <end position="59"/>
    </location>
</feature>
<dbReference type="OrthoDB" id="6375174at2759"/>
<reference evidence="13" key="1">
    <citation type="submission" date="2023-04" db="EMBL/GenBank/DDBJ databases">
        <title>Ambrosiozyma monospora NBRC 1965.</title>
        <authorList>
            <person name="Ichikawa N."/>
            <person name="Sato H."/>
            <person name="Tonouchi N."/>
        </authorList>
    </citation>
    <scope>NUCLEOTIDE SEQUENCE</scope>
    <source>
        <strain evidence="13">NBRC 1965</strain>
    </source>
</reference>
<dbReference type="InterPro" id="IPR029021">
    <property type="entry name" value="Prot-tyrosine_phosphatase-like"/>
</dbReference>
<dbReference type="Gene3D" id="3.90.190.10">
    <property type="entry name" value="Protein tyrosine phosphatase superfamily"/>
    <property type="match status" value="1"/>
</dbReference>
<dbReference type="EC" id="3.1.3.48" evidence="3"/>
<evidence type="ECO:0000259" key="12">
    <source>
        <dbReference type="PROSITE" id="PS50054"/>
    </source>
</evidence>
<feature type="compositionally biased region" description="Polar residues" evidence="11">
    <location>
        <begin position="70"/>
        <end position="79"/>
    </location>
</feature>
<evidence type="ECO:0000256" key="10">
    <source>
        <dbReference type="ARBA" id="ARBA00051722"/>
    </source>
</evidence>
<dbReference type="SUPFAM" id="SSF52799">
    <property type="entry name" value="(Phosphotyrosine protein) phosphatases II"/>
    <property type="match status" value="1"/>
</dbReference>
<dbReference type="GO" id="GO:0052840">
    <property type="term" value="F:inositol diphosphate tetrakisphosphate diphosphatase activity"/>
    <property type="evidence" value="ECO:0007669"/>
    <property type="project" value="TreeGrafter"/>
</dbReference>
<dbReference type="PANTHER" id="PTHR31126">
    <property type="entry name" value="TYROSINE-PROTEIN PHOSPHATASE"/>
    <property type="match status" value="1"/>
</dbReference>
<evidence type="ECO:0000256" key="1">
    <source>
        <dbReference type="ARBA" id="ARBA00004496"/>
    </source>
</evidence>
<keyword evidence="4" id="KW-0963">Cytoplasm</keyword>
<comment type="caution">
    <text evidence="13">The sequence shown here is derived from an EMBL/GenBank/DDBJ whole genome shotgun (WGS) entry which is preliminary data.</text>
</comment>
<dbReference type="PROSITE" id="PS50054">
    <property type="entry name" value="TYR_PHOSPHATASE_DUAL"/>
    <property type="match status" value="1"/>
</dbReference>
<evidence type="ECO:0000256" key="11">
    <source>
        <dbReference type="SAM" id="MobiDB-lite"/>
    </source>
</evidence>
<name>A0A9W7DDT6_AMBMO</name>
<organism evidence="13 14">
    <name type="scientific">Ambrosiozyma monospora</name>
    <name type="common">Yeast</name>
    <name type="synonym">Endomycopsis monosporus</name>
    <dbReference type="NCBI Taxonomy" id="43982"/>
    <lineage>
        <taxon>Eukaryota</taxon>
        <taxon>Fungi</taxon>
        <taxon>Dikarya</taxon>
        <taxon>Ascomycota</taxon>
        <taxon>Saccharomycotina</taxon>
        <taxon>Pichiomycetes</taxon>
        <taxon>Pichiales</taxon>
        <taxon>Pichiaceae</taxon>
        <taxon>Ambrosiozyma</taxon>
    </lineage>
</organism>
<keyword evidence="6" id="KW-0904">Protein phosphatase</keyword>
<sequence>MFSQGDQILDQLRQFDDEKKYQLRSQASDTQLSSLNRNISNGDGNGNSSPISIQRRSSSNVGFNIGGHTPNATNSWRSINGTLNGGNGTNFGSANATMNTNISPVQASGSFMMRRRSSVASPLMVLDNGQRNPKNSFPKPNTPKISNLTAHLQNQSLNRSITQTTITDNTSSDVVQHQPIQVNSRQAKEIDPLIVTEIEHEFEPLQSQLNESQQLQQSPILMANNNNGNMTLTINDHLLSQPYPLPQQAQHQFPPPAEFYDEQQQQHTYTSLNIKEDKPRYVPPINFSTVESDLYRSGHPQVTNYPFLESLHLKTILYIGDKTDNYDYYKWISQQEGISFRVFKLKKIEVDDSQWNDALNLLLNKRNYPMLIHSNKGKHRVGVLVGLIRKYLQGWTLSGAFDEYSKFSREKGELDLEFIETFKPVLKVDLVSKPDFVRL</sequence>
<dbReference type="InterPro" id="IPR004861">
    <property type="entry name" value="Siw14-like"/>
</dbReference>
<comment type="function">
    <text evidence="8">Putative tyrosine-protein phosphatase required for protection against superoxide stress.</text>
</comment>
<feature type="region of interest" description="Disordered" evidence="11">
    <location>
        <begin position="23"/>
        <end position="81"/>
    </location>
</feature>
<feature type="compositionally biased region" description="Polar residues" evidence="11">
    <location>
        <begin position="23"/>
        <end position="37"/>
    </location>
</feature>
<dbReference type="InterPro" id="IPR020422">
    <property type="entry name" value="TYR_PHOSPHATASE_DUAL_dom"/>
</dbReference>
<evidence type="ECO:0000256" key="7">
    <source>
        <dbReference type="ARBA" id="ARBA00023016"/>
    </source>
</evidence>
<dbReference type="InterPro" id="IPR020428">
    <property type="entry name" value="PFA-DSPs"/>
</dbReference>
<keyword evidence="14" id="KW-1185">Reference proteome</keyword>
<dbReference type="GO" id="GO:0004725">
    <property type="term" value="F:protein tyrosine phosphatase activity"/>
    <property type="evidence" value="ECO:0007669"/>
    <property type="project" value="UniProtKB-EC"/>
</dbReference>
<proteinExistence type="inferred from homology"/>
<keyword evidence="5" id="KW-0378">Hydrolase</keyword>